<dbReference type="PROSITE" id="PS50937">
    <property type="entry name" value="HTH_MERR_2"/>
    <property type="match status" value="1"/>
</dbReference>
<evidence type="ECO:0000259" key="1">
    <source>
        <dbReference type="PROSITE" id="PS50937"/>
    </source>
</evidence>
<dbReference type="EMBL" id="SACT01000002">
    <property type="protein sequence ID" value="RVT52477.1"/>
    <property type="molecule type" value="Genomic_DNA"/>
</dbReference>
<dbReference type="InterPro" id="IPR009061">
    <property type="entry name" value="DNA-bd_dom_put_sf"/>
</dbReference>
<dbReference type="GO" id="GO:0046872">
    <property type="term" value="F:metal ion binding"/>
    <property type="evidence" value="ECO:0007669"/>
    <property type="project" value="InterPro"/>
</dbReference>
<dbReference type="PROSITE" id="PS51332">
    <property type="entry name" value="B12_BINDING"/>
    <property type="match status" value="1"/>
</dbReference>
<dbReference type="InterPro" id="IPR036724">
    <property type="entry name" value="Cobalamin-bd_sf"/>
</dbReference>
<organism evidence="3 4">
    <name type="scientific">Rubrivivax albus</name>
    <dbReference type="NCBI Taxonomy" id="2499835"/>
    <lineage>
        <taxon>Bacteria</taxon>
        <taxon>Pseudomonadati</taxon>
        <taxon>Pseudomonadota</taxon>
        <taxon>Betaproteobacteria</taxon>
        <taxon>Burkholderiales</taxon>
        <taxon>Sphaerotilaceae</taxon>
        <taxon>Rubrivivax</taxon>
    </lineage>
</organism>
<dbReference type="Pfam" id="PF13411">
    <property type="entry name" value="MerR_1"/>
    <property type="match status" value="1"/>
</dbReference>
<gene>
    <name evidence="3" type="ORF">ENE75_08565</name>
</gene>
<dbReference type="CDD" id="cd01104">
    <property type="entry name" value="HTH_MlrA-CarA"/>
    <property type="match status" value="1"/>
</dbReference>
<dbReference type="GO" id="GO:0006355">
    <property type="term" value="P:regulation of DNA-templated transcription"/>
    <property type="evidence" value="ECO:0007669"/>
    <property type="project" value="InterPro"/>
</dbReference>
<dbReference type="SUPFAM" id="SSF46955">
    <property type="entry name" value="Putative DNA-binding domain"/>
    <property type="match status" value="1"/>
</dbReference>
<dbReference type="Pfam" id="PF02607">
    <property type="entry name" value="B12-binding_2"/>
    <property type="match status" value="1"/>
</dbReference>
<proteinExistence type="predicted"/>
<dbReference type="InterPro" id="IPR000551">
    <property type="entry name" value="MerR-type_HTH_dom"/>
</dbReference>
<feature type="domain" description="HTH merR-type" evidence="1">
    <location>
        <begin position="11"/>
        <end position="68"/>
    </location>
</feature>
<keyword evidence="4" id="KW-1185">Reference proteome</keyword>
<dbReference type="Gene3D" id="3.40.50.280">
    <property type="entry name" value="Cobalamin-binding domain"/>
    <property type="match status" value="1"/>
</dbReference>
<evidence type="ECO:0000259" key="2">
    <source>
        <dbReference type="PROSITE" id="PS51332"/>
    </source>
</evidence>
<sequence length="313" mass="33734">MTDPTSRSVLTLSIAAVERDTGLSKDTLRVWERRYGFPNPERDGSGERAYPLEQVERLRLVKRLLDVGHRPGRVVALEVDDLQRLVDASGAEVLPATPLAPGSAESVDECLALIRQHDLIGLRRQLGRDMARLGLPAFVLERAVPLTRAIGDAWLRGQMQVFEEHACTEVLQSVLRGALAALPPAEPLATPRVLLATLPGEPHALALLLAEALLATEGAVCVPLGPQTPVWDLVLAADAYRVDIVLLACSGTTGTTPMVDALAELRDKLPVGVALWVGGNAPALHRRPVDGVLPFQALQDLLPALADWRARQP</sequence>
<protein>
    <submittedName>
        <fullName evidence="3">MerR family transcriptional regulator</fullName>
    </submittedName>
</protein>
<dbReference type="Proteomes" id="UP000288178">
    <property type="component" value="Unassembled WGS sequence"/>
</dbReference>
<accession>A0A3S2U9T7</accession>
<name>A0A3S2U9T7_9BURK</name>
<dbReference type="Gene3D" id="1.10.1240.10">
    <property type="entry name" value="Methionine synthase domain"/>
    <property type="match status" value="1"/>
</dbReference>
<evidence type="ECO:0000313" key="3">
    <source>
        <dbReference type="EMBL" id="RVT52477.1"/>
    </source>
</evidence>
<feature type="domain" description="B12-binding" evidence="2">
    <location>
        <begin position="190"/>
        <end position="313"/>
    </location>
</feature>
<dbReference type="GO" id="GO:0003677">
    <property type="term" value="F:DNA binding"/>
    <property type="evidence" value="ECO:0007669"/>
    <property type="project" value="InterPro"/>
</dbReference>
<dbReference type="RefSeq" id="WP_128197850.1">
    <property type="nucleotide sequence ID" value="NZ_SACT01000002.1"/>
</dbReference>
<dbReference type="Gene3D" id="1.10.1660.10">
    <property type="match status" value="1"/>
</dbReference>
<dbReference type="InterPro" id="IPR006158">
    <property type="entry name" value="Cobalamin-bd"/>
</dbReference>
<dbReference type="InterPro" id="IPR036594">
    <property type="entry name" value="Meth_synthase_dom"/>
</dbReference>
<dbReference type="GO" id="GO:0031419">
    <property type="term" value="F:cobalamin binding"/>
    <property type="evidence" value="ECO:0007669"/>
    <property type="project" value="InterPro"/>
</dbReference>
<comment type="caution">
    <text evidence="3">The sequence shown here is derived from an EMBL/GenBank/DDBJ whole genome shotgun (WGS) entry which is preliminary data.</text>
</comment>
<dbReference type="SUPFAM" id="SSF52242">
    <property type="entry name" value="Cobalamin (vitamin B12)-binding domain"/>
    <property type="match status" value="1"/>
</dbReference>
<dbReference type="OrthoDB" id="9800334at2"/>
<evidence type="ECO:0000313" key="4">
    <source>
        <dbReference type="Proteomes" id="UP000288178"/>
    </source>
</evidence>
<dbReference type="AlphaFoldDB" id="A0A3S2U9T7"/>
<reference evidence="3 4" key="1">
    <citation type="submission" date="2019-01" db="EMBL/GenBank/DDBJ databases">
        <authorList>
            <person name="Chen W.-M."/>
        </authorList>
    </citation>
    <scope>NUCLEOTIDE SEQUENCE [LARGE SCALE GENOMIC DNA]</scope>
    <source>
        <strain evidence="3 4">ICH-3</strain>
    </source>
</reference>
<dbReference type="SMART" id="SM00422">
    <property type="entry name" value="HTH_MERR"/>
    <property type="match status" value="1"/>
</dbReference>
<dbReference type="InterPro" id="IPR003759">
    <property type="entry name" value="Cbl-bd_cap"/>
</dbReference>